<keyword evidence="7" id="KW-1185">Reference proteome</keyword>
<evidence type="ECO:0000256" key="1">
    <source>
        <dbReference type="ARBA" id="ARBA00022741"/>
    </source>
</evidence>
<dbReference type="Gene3D" id="3.40.50.300">
    <property type="entry name" value="P-loop containing nucleotide triphosphate hydrolases"/>
    <property type="match status" value="2"/>
</dbReference>
<accession>A0A0D2ANE1</accession>
<sequence>MADPTEMLPDRIQDFINREAAIIKAEGKHSYTAAAWVESTNATFLAASSTNEHYLPLLSMFLGQGETISETLPFAEPGHSIDLPPLGPLERSQSRVIQNFFNHQVSLVHAPAGSALQSTIVAVAEAVLREAPQTKILICGYTDTAVDKIADGFVFRENLCDFRFHHLHLQHGKTSSLEAFRLIVCTYSSSWDEWPKEGWTPHVLIAADAGILANDEFLMLLSKHFTSLTRLVLLGDHRQLGPYAKPLRGKTDGHKSVFEKLMEERWPSCMLDVDHVTHSDLCSLRSKVFYGHQLQAARRTGDPGLFLSKMLERLAAGLQIVDERGKATRITSFAHFFDIDDPTAVNEQPQANFVDVLVRTLLSTGACQMSQIMVVSGSDSSKVLLSRNATTGWDKVPIHTVQSAQGLTANVAIFCLPRSHEKMLQSPMCTNRAACVITSLAIDMILFVGKWSAVFNLPHNNDFQRTMIHMDQNVTGFLRRVGVFPWKIEGPAVDEHGEG</sequence>
<evidence type="ECO:0000313" key="6">
    <source>
        <dbReference type="EMBL" id="KIW26617.1"/>
    </source>
</evidence>
<dbReference type="InterPro" id="IPR027417">
    <property type="entry name" value="P-loop_NTPase"/>
</dbReference>
<protein>
    <recommendedName>
        <fullName evidence="5">DNA2/NAM7 helicase-like C-terminal domain-containing protein</fullName>
    </recommendedName>
</protein>
<proteinExistence type="predicted"/>
<evidence type="ECO:0000313" key="7">
    <source>
        <dbReference type="Proteomes" id="UP000054466"/>
    </source>
</evidence>
<evidence type="ECO:0000256" key="3">
    <source>
        <dbReference type="ARBA" id="ARBA00022806"/>
    </source>
</evidence>
<dbReference type="EMBL" id="KN847043">
    <property type="protein sequence ID" value="KIW26617.1"/>
    <property type="molecule type" value="Genomic_DNA"/>
</dbReference>
<dbReference type="VEuPathDB" id="FungiDB:PV07_06436"/>
<evidence type="ECO:0000256" key="2">
    <source>
        <dbReference type="ARBA" id="ARBA00022801"/>
    </source>
</evidence>
<keyword evidence="4" id="KW-0067">ATP-binding</keyword>
<dbReference type="Proteomes" id="UP000054466">
    <property type="component" value="Unassembled WGS sequence"/>
</dbReference>
<dbReference type="GeneID" id="27345630"/>
<keyword evidence="2" id="KW-0378">Hydrolase</keyword>
<dbReference type="OrthoDB" id="4132637at2759"/>
<dbReference type="GO" id="GO:0043139">
    <property type="term" value="F:5'-3' DNA helicase activity"/>
    <property type="evidence" value="ECO:0007669"/>
    <property type="project" value="TreeGrafter"/>
</dbReference>
<keyword evidence="1" id="KW-0547">Nucleotide-binding</keyword>
<dbReference type="PANTHER" id="PTHR43788:SF8">
    <property type="entry name" value="DNA-BINDING PROTEIN SMUBP-2"/>
    <property type="match status" value="1"/>
</dbReference>
<dbReference type="STRING" id="569365.A0A0D2ANE1"/>
<dbReference type="PANTHER" id="PTHR43788">
    <property type="entry name" value="DNA2/NAM7 HELICASE FAMILY MEMBER"/>
    <property type="match status" value="1"/>
</dbReference>
<feature type="domain" description="DNA2/NAM7 helicase-like C-terminal" evidence="5">
    <location>
        <begin position="255"/>
        <end position="423"/>
    </location>
</feature>
<dbReference type="HOGENOM" id="CLU_024068_0_0_1"/>
<keyword evidence="3" id="KW-0347">Helicase</keyword>
<dbReference type="InterPro" id="IPR050534">
    <property type="entry name" value="Coronavir_polyprotein_1ab"/>
</dbReference>
<dbReference type="GO" id="GO:0016787">
    <property type="term" value="F:hydrolase activity"/>
    <property type="evidence" value="ECO:0007669"/>
    <property type="project" value="UniProtKB-KW"/>
</dbReference>
<dbReference type="AlphaFoldDB" id="A0A0D2ANE1"/>
<organism evidence="6 7">
    <name type="scientific">Cladophialophora immunda</name>
    <dbReference type="NCBI Taxonomy" id="569365"/>
    <lineage>
        <taxon>Eukaryota</taxon>
        <taxon>Fungi</taxon>
        <taxon>Dikarya</taxon>
        <taxon>Ascomycota</taxon>
        <taxon>Pezizomycotina</taxon>
        <taxon>Eurotiomycetes</taxon>
        <taxon>Chaetothyriomycetidae</taxon>
        <taxon>Chaetothyriales</taxon>
        <taxon>Herpotrichiellaceae</taxon>
        <taxon>Cladophialophora</taxon>
    </lineage>
</organism>
<evidence type="ECO:0000259" key="5">
    <source>
        <dbReference type="Pfam" id="PF13087"/>
    </source>
</evidence>
<evidence type="ECO:0000256" key="4">
    <source>
        <dbReference type="ARBA" id="ARBA00022840"/>
    </source>
</evidence>
<gene>
    <name evidence="6" type="ORF">PV07_06436</name>
</gene>
<reference evidence="6 7" key="1">
    <citation type="submission" date="2015-01" db="EMBL/GenBank/DDBJ databases">
        <title>The Genome Sequence of Cladophialophora immunda CBS83496.</title>
        <authorList>
            <consortium name="The Broad Institute Genomics Platform"/>
            <person name="Cuomo C."/>
            <person name="de Hoog S."/>
            <person name="Gorbushina A."/>
            <person name="Stielow B."/>
            <person name="Teixiera M."/>
            <person name="Abouelleil A."/>
            <person name="Chapman S.B."/>
            <person name="Priest M."/>
            <person name="Young S.K."/>
            <person name="Wortman J."/>
            <person name="Nusbaum C."/>
            <person name="Birren B."/>
        </authorList>
    </citation>
    <scope>NUCLEOTIDE SEQUENCE [LARGE SCALE GENOMIC DNA]</scope>
    <source>
        <strain evidence="6 7">CBS 83496</strain>
    </source>
</reference>
<dbReference type="InterPro" id="IPR041679">
    <property type="entry name" value="DNA2/NAM7-like_C"/>
</dbReference>
<name>A0A0D2ANE1_9EURO</name>
<dbReference type="GO" id="GO:0005524">
    <property type="term" value="F:ATP binding"/>
    <property type="evidence" value="ECO:0007669"/>
    <property type="project" value="UniProtKB-KW"/>
</dbReference>
<dbReference type="SUPFAM" id="SSF52540">
    <property type="entry name" value="P-loop containing nucleoside triphosphate hydrolases"/>
    <property type="match status" value="1"/>
</dbReference>
<dbReference type="Pfam" id="PF13087">
    <property type="entry name" value="AAA_12"/>
    <property type="match status" value="1"/>
</dbReference>
<dbReference type="RefSeq" id="XP_016246833.1">
    <property type="nucleotide sequence ID" value="XM_016393414.1"/>
</dbReference>